<feature type="compositionally biased region" description="Basic and acidic residues" evidence="1">
    <location>
        <begin position="13"/>
        <end position="23"/>
    </location>
</feature>
<evidence type="ECO:0000313" key="3">
    <source>
        <dbReference type="Proteomes" id="UP000192513"/>
    </source>
</evidence>
<gene>
    <name evidence="2" type="ORF">BST39_06190</name>
</gene>
<dbReference type="SUPFAM" id="SSF55486">
    <property type="entry name" value="Metalloproteases ('zincins'), catalytic domain"/>
    <property type="match status" value="1"/>
</dbReference>
<feature type="region of interest" description="Disordered" evidence="1">
    <location>
        <begin position="426"/>
        <end position="445"/>
    </location>
</feature>
<evidence type="ECO:0000256" key="1">
    <source>
        <dbReference type="SAM" id="MobiDB-lite"/>
    </source>
</evidence>
<keyword evidence="3" id="KW-1185">Reference proteome</keyword>
<dbReference type="Proteomes" id="UP000192513">
    <property type="component" value="Unassembled WGS sequence"/>
</dbReference>
<name>A0A1X0IF44_9MYCO</name>
<dbReference type="PANTHER" id="PTHR39420:SF2">
    <property type="entry name" value="HYDROLASE"/>
    <property type="match status" value="1"/>
</dbReference>
<keyword evidence="2" id="KW-0378">Hydrolase</keyword>
<dbReference type="NCBIfam" id="TIGR03624">
    <property type="entry name" value="putative hydrolase"/>
    <property type="match status" value="1"/>
</dbReference>
<dbReference type="Pfam" id="PF10103">
    <property type="entry name" value="Zincin_2"/>
    <property type="match status" value="1"/>
</dbReference>
<proteinExistence type="predicted"/>
<organism evidence="2 3">
    <name type="scientific">Mycobacterium paraseoulense</name>
    <dbReference type="NCBI Taxonomy" id="590652"/>
    <lineage>
        <taxon>Bacteria</taxon>
        <taxon>Bacillati</taxon>
        <taxon>Actinomycetota</taxon>
        <taxon>Actinomycetes</taxon>
        <taxon>Mycobacteriales</taxon>
        <taxon>Mycobacteriaceae</taxon>
        <taxon>Mycobacterium</taxon>
    </lineage>
</organism>
<protein>
    <submittedName>
        <fullName evidence="2">Hydrolase</fullName>
    </submittedName>
</protein>
<evidence type="ECO:0000313" key="2">
    <source>
        <dbReference type="EMBL" id="ORB45313.1"/>
    </source>
</evidence>
<dbReference type="GO" id="GO:0016787">
    <property type="term" value="F:hydrolase activity"/>
    <property type="evidence" value="ECO:0007669"/>
    <property type="project" value="UniProtKB-KW"/>
</dbReference>
<dbReference type="STRING" id="590652.BST39_06190"/>
<comment type="caution">
    <text evidence="2">The sequence shown here is derived from an EMBL/GenBank/DDBJ whole genome shotgun (WGS) entry which is preliminary data.</text>
</comment>
<reference evidence="2 3" key="1">
    <citation type="submission" date="2017-02" db="EMBL/GenBank/DDBJ databases">
        <title>The new phylogeny of genus Mycobacterium.</title>
        <authorList>
            <person name="Tortoli E."/>
            <person name="Trovato A."/>
            <person name="Cirillo D.M."/>
        </authorList>
    </citation>
    <scope>NUCLEOTIDE SEQUENCE [LARGE SCALE GENOMIC DNA]</scope>
    <source>
        <strain evidence="2 3">DSM 45000</strain>
    </source>
</reference>
<dbReference type="PANTHER" id="PTHR39420">
    <property type="match status" value="1"/>
</dbReference>
<accession>A0A1X0IF44</accession>
<sequence length="445" mass="46830">MADLPFGFSPGEDPDKPGKKDPDSGGSDPFGAFGMGDLGQIFTQLGQMFSSAGTTMAGGETSGPVNYELARRVATNSIGFVAPIPPTTHSAIADAVHLAETWLDGATALPAGTSRAVGWSPADWVDNTLETWKRLCDPMAQQISTVWASSLPEEAKGMAGPLMAVMSQMGGMAFGSQLGQALGRLSREVLTSTDIGLPLGPKGVAAVLPDAVESFASGLEQPRSEIMTFLAAREAAHHRLFGHVPWLSSQLLGAVEAYAMGMQIDMSGIEELARDFNPATLSDPAAIENLLGQGVFEPKATPAQTQALERLETLLALIEGWVQVVVTAALGDRIPGAAALSETLRRRRATGGPAEQTFATLVGLELRPRKMREAAALWERLTEAAGMDARDAIWQHPDLLPDAEDLDEPAGFIDRVIGGDTSGIDEAIAKLEENPEGPDAGPVDN</sequence>
<dbReference type="EMBL" id="MVIE01000005">
    <property type="protein sequence ID" value="ORB45313.1"/>
    <property type="molecule type" value="Genomic_DNA"/>
</dbReference>
<feature type="region of interest" description="Disordered" evidence="1">
    <location>
        <begin position="1"/>
        <end position="31"/>
    </location>
</feature>
<dbReference type="InterPro" id="IPR018766">
    <property type="entry name" value="Zinicin_2"/>
</dbReference>
<dbReference type="InterPro" id="IPR042271">
    <property type="entry name" value="Zinicin_2_N"/>
</dbReference>
<dbReference type="AlphaFoldDB" id="A0A1X0IF44"/>
<dbReference type="Gene3D" id="1.20.150.30">
    <property type="entry name" value="Zincin-like metallopeptidase, N-terminal domain"/>
    <property type="match status" value="1"/>
</dbReference>